<feature type="non-terminal residue" evidence="1">
    <location>
        <position position="1"/>
    </location>
</feature>
<gene>
    <name evidence="1" type="ORF">DHETER_LOCUS14913</name>
</gene>
<evidence type="ECO:0000313" key="2">
    <source>
        <dbReference type="Proteomes" id="UP000789702"/>
    </source>
</evidence>
<sequence length="81" mass="9683">SRLFQYQLRFTVELLNLKYSGGPTKILKKYHSQIPHYPNLKAFKNGVERFNQLTTLEYQDLIKIMIFVLDELIPNRNLNKQ</sequence>
<dbReference type="EMBL" id="CAJVPU010048361">
    <property type="protein sequence ID" value="CAG8755464.1"/>
    <property type="molecule type" value="Genomic_DNA"/>
</dbReference>
<accession>A0ACA9QKL3</accession>
<comment type="caution">
    <text evidence="1">The sequence shown here is derived from an EMBL/GenBank/DDBJ whole genome shotgun (WGS) entry which is preliminary data.</text>
</comment>
<organism evidence="1 2">
    <name type="scientific">Dentiscutata heterogama</name>
    <dbReference type="NCBI Taxonomy" id="1316150"/>
    <lineage>
        <taxon>Eukaryota</taxon>
        <taxon>Fungi</taxon>
        <taxon>Fungi incertae sedis</taxon>
        <taxon>Mucoromycota</taxon>
        <taxon>Glomeromycotina</taxon>
        <taxon>Glomeromycetes</taxon>
        <taxon>Diversisporales</taxon>
        <taxon>Gigasporaceae</taxon>
        <taxon>Dentiscutata</taxon>
    </lineage>
</organism>
<dbReference type="Proteomes" id="UP000789702">
    <property type="component" value="Unassembled WGS sequence"/>
</dbReference>
<name>A0ACA9QKL3_9GLOM</name>
<feature type="non-terminal residue" evidence="1">
    <location>
        <position position="81"/>
    </location>
</feature>
<proteinExistence type="predicted"/>
<protein>
    <submittedName>
        <fullName evidence="1">969_t:CDS:1</fullName>
    </submittedName>
</protein>
<reference evidence="1" key="1">
    <citation type="submission" date="2021-06" db="EMBL/GenBank/DDBJ databases">
        <authorList>
            <person name="Kallberg Y."/>
            <person name="Tangrot J."/>
            <person name="Rosling A."/>
        </authorList>
    </citation>
    <scope>NUCLEOTIDE SEQUENCE</scope>
    <source>
        <strain evidence="1">IL203A</strain>
    </source>
</reference>
<evidence type="ECO:0000313" key="1">
    <source>
        <dbReference type="EMBL" id="CAG8755464.1"/>
    </source>
</evidence>
<keyword evidence="2" id="KW-1185">Reference proteome</keyword>